<dbReference type="PANTHER" id="PTHR30482:SF10">
    <property type="entry name" value="HIGH-AFFINITY BRANCHED-CHAIN AMINO ACID TRANSPORT PROTEIN BRAE"/>
    <property type="match status" value="1"/>
</dbReference>
<dbReference type="PATRIC" id="fig|1121877.4.peg.1060"/>
<dbReference type="InterPro" id="IPR001851">
    <property type="entry name" value="ABC_transp_permease"/>
</dbReference>
<keyword evidence="4 7" id="KW-1133">Transmembrane helix</keyword>
<dbReference type="Proteomes" id="UP000032336">
    <property type="component" value="Unassembled WGS sequence"/>
</dbReference>
<dbReference type="GO" id="GO:0015658">
    <property type="term" value="F:branched-chain amino acid transmembrane transporter activity"/>
    <property type="evidence" value="ECO:0007669"/>
    <property type="project" value="InterPro"/>
</dbReference>
<keyword evidence="9" id="KW-1185">Reference proteome</keyword>
<evidence type="ECO:0000256" key="3">
    <source>
        <dbReference type="ARBA" id="ARBA00022692"/>
    </source>
</evidence>
<dbReference type="Pfam" id="PF02653">
    <property type="entry name" value="BPD_transp_2"/>
    <property type="match status" value="1"/>
</dbReference>
<feature type="transmembrane region" description="Helical" evidence="7">
    <location>
        <begin position="81"/>
        <end position="103"/>
    </location>
</feature>
<dbReference type="GO" id="GO:0005886">
    <property type="term" value="C:plasma membrane"/>
    <property type="evidence" value="ECO:0007669"/>
    <property type="project" value="UniProtKB-SubCell"/>
</dbReference>
<comment type="subcellular location">
    <subcellularLocation>
        <location evidence="1">Cell membrane</location>
        <topology evidence="1">Multi-pass membrane protein</topology>
    </subcellularLocation>
</comment>
<protein>
    <submittedName>
        <fullName evidence="8">High-affinity branched-chain amino acid transport system permease protein LivH</fullName>
    </submittedName>
</protein>
<dbReference type="OrthoDB" id="9814461at2"/>
<evidence type="ECO:0000256" key="6">
    <source>
        <dbReference type="SAM" id="MobiDB-lite"/>
    </source>
</evidence>
<dbReference type="EMBL" id="JXUW01000006">
    <property type="protein sequence ID" value="KJE77264.1"/>
    <property type="molecule type" value="Genomic_DNA"/>
</dbReference>
<keyword evidence="3 7" id="KW-0812">Transmembrane</keyword>
<feature type="region of interest" description="Disordered" evidence="6">
    <location>
        <begin position="1"/>
        <end position="22"/>
    </location>
</feature>
<evidence type="ECO:0000256" key="5">
    <source>
        <dbReference type="ARBA" id="ARBA00023136"/>
    </source>
</evidence>
<feature type="transmembrane region" description="Helical" evidence="7">
    <location>
        <begin position="304"/>
        <end position="329"/>
    </location>
</feature>
<name>A0A0D8FWH1_9ACTN</name>
<reference evidence="8 9" key="1">
    <citation type="submission" date="2015-01" db="EMBL/GenBank/DDBJ databases">
        <title>Draft genome of the acidophilic iron oxidizer Ferrimicrobium acidiphilum strain T23.</title>
        <authorList>
            <person name="Poehlein A."/>
            <person name="Eisen S."/>
            <person name="Schloemann M."/>
            <person name="Johnson B.D."/>
            <person name="Daniel R."/>
            <person name="Muehling M."/>
        </authorList>
    </citation>
    <scope>NUCLEOTIDE SEQUENCE [LARGE SCALE GENOMIC DNA]</scope>
    <source>
        <strain evidence="8 9">T23</strain>
    </source>
</reference>
<keyword evidence="2" id="KW-1003">Cell membrane</keyword>
<feature type="transmembrane region" description="Helical" evidence="7">
    <location>
        <begin position="187"/>
        <end position="206"/>
    </location>
</feature>
<evidence type="ECO:0000256" key="7">
    <source>
        <dbReference type="SAM" id="Phobius"/>
    </source>
</evidence>
<feature type="transmembrane region" description="Helical" evidence="7">
    <location>
        <begin position="145"/>
        <end position="167"/>
    </location>
</feature>
<feature type="transmembrane region" description="Helical" evidence="7">
    <location>
        <begin position="37"/>
        <end position="69"/>
    </location>
</feature>
<comment type="caution">
    <text evidence="8">The sequence shown here is derived from an EMBL/GenBank/DDBJ whole genome shotgun (WGS) entry which is preliminary data.</text>
</comment>
<evidence type="ECO:0000313" key="8">
    <source>
        <dbReference type="EMBL" id="KJE77264.1"/>
    </source>
</evidence>
<keyword evidence="5 7" id="KW-0472">Membrane</keyword>
<dbReference type="eggNOG" id="COG4177">
    <property type="taxonomic scope" value="Bacteria"/>
</dbReference>
<feature type="transmembrane region" description="Helical" evidence="7">
    <location>
        <begin position="115"/>
        <end position="138"/>
    </location>
</feature>
<sequence>MTSPLTRVKRPTGSVGQVGTEGGSAAKVPGLLAHRSWWWGVALVILIFLPLVITGATFTTIAVYCLMYMGIATAWNSFSGFSGYVSLGHAVFFGVGAYTMALLSTHWNMSGGLSMFALLPLAGIVAAIIAIPYGYIALRTRRHTFVVITIAFFFIAQLLAFNLSFTGGSAGVVLPNGQFSASDYNNPFYYACLIVLVLTVAAVIGIRRSRFGLQLFAIRDDEDRARSLGVKVGRVKITSFMISAIPVAMMGAIWAFFIGQIYPQFAFNAALDVTIALMAFLGGFGTIVGPLLGALVLEALQRYLNLYLANADLYLVIYGLLFLGVISFLPEGILPSIGKRLRLRRLRREEAEVTPATSGEVAP</sequence>
<dbReference type="AlphaFoldDB" id="A0A0D8FWH1"/>
<dbReference type="CDD" id="cd06581">
    <property type="entry name" value="TM_PBP1_LivM_like"/>
    <property type="match status" value="1"/>
</dbReference>
<dbReference type="InterPro" id="IPR043428">
    <property type="entry name" value="LivM-like"/>
</dbReference>
<dbReference type="PANTHER" id="PTHR30482">
    <property type="entry name" value="HIGH-AFFINITY BRANCHED-CHAIN AMINO ACID TRANSPORT SYSTEM PERMEASE"/>
    <property type="match status" value="1"/>
</dbReference>
<evidence type="ECO:0000256" key="2">
    <source>
        <dbReference type="ARBA" id="ARBA00022475"/>
    </source>
</evidence>
<feature type="transmembrane region" description="Helical" evidence="7">
    <location>
        <begin position="274"/>
        <end position="297"/>
    </location>
</feature>
<evidence type="ECO:0000256" key="4">
    <source>
        <dbReference type="ARBA" id="ARBA00022989"/>
    </source>
</evidence>
<accession>A0A0D8FWH1</accession>
<dbReference type="STRING" id="1121877.FEAC_09760"/>
<evidence type="ECO:0000256" key="1">
    <source>
        <dbReference type="ARBA" id="ARBA00004651"/>
    </source>
</evidence>
<evidence type="ECO:0000313" key="9">
    <source>
        <dbReference type="Proteomes" id="UP000032336"/>
    </source>
</evidence>
<proteinExistence type="predicted"/>
<feature type="transmembrane region" description="Helical" evidence="7">
    <location>
        <begin position="240"/>
        <end position="262"/>
    </location>
</feature>
<organism evidence="8 9">
    <name type="scientific">Ferrimicrobium acidiphilum DSM 19497</name>
    <dbReference type="NCBI Taxonomy" id="1121877"/>
    <lineage>
        <taxon>Bacteria</taxon>
        <taxon>Bacillati</taxon>
        <taxon>Actinomycetota</taxon>
        <taxon>Acidimicrobiia</taxon>
        <taxon>Acidimicrobiales</taxon>
        <taxon>Acidimicrobiaceae</taxon>
        <taxon>Ferrimicrobium</taxon>
    </lineage>
</organism>
<gene>
    <name evidence="8" type="primary">livH2</name>
    <name evidence="8" type="ORF">FEAC_09760</name>
</gene>